<dbReference type="PROSITE" id="PS50041">
    <property type="entry name" value="C_TYPE_LECTIN_2"/>
    <property type="match status" value="1"/>
</dbReference>
<reference evidence="3" key="1">
    <citation type="submission" date="2018-11" db="EMBL/GenBank/DDBJ databases">
        <authorList>
            <person name="Alioto T."/>
            <person name="Alioto T."/>
        </authorList>
    </citation>
    <scope>NUCLEOTIDE SEQUENCE</scope>
</reference>
<feature type="signal peptide" evidence="1">
    <location>
        <begin position="1"/>
        <end position="20"/>
    </location>
</feature>
<dbReference type="InterPro" id="IPR001304">
    <property type="entry name" value="C-type_lectin-like"/>
</dbReference>
<keyword evidence="4" id="KW-1185">Reference proteome</keyword>
<keyword evidence="1" id="KW-0732">Signal</keyword>
<dbReference type="AlphaFoldDB" id="A0A8B6GL44"/>
<dbReference type="OrthoDB" id="6183584at2759"/>
<dbReference type="SMART" id="SM00034">
    <property type="entry name" value="CLECT"/>
    <property type="match status" value="1"/>
</dbReference>
<dbReference type="Gene3D" id="3.10.100.10">
    <property type="entry name" value="Mannose-Binding Protein A, subunit A"/>
    <property type="match status" value="1"/>
</dbReference>
<dbReference type="SUPFAM" id="SSF56436">
    <property type="entry name" value="C-type lectin-like"/>
    <property type="match status" value="1"/>
</dbReference>
<dbReference type="InterPro" id="IPR016187">
    <property type="entry name" value="CTDL_fold"/>
</dbReference>
<evidence type="ECO:0000313" key="4">
    <source>
        <dbReference type="Proteomes" id="UP000596742"/>
    </source>
</evidence>
<evidence type="ECO:0000256" key="1">
    <source>
        <dbReference type="SAM" id="SignalP"/>
    </source>
</evidence>
<gene>
    <name evidence="3" type="ORF">MGAL_10B020657</name>
</gene>
<proteinExistence type="predicted"/>
<feature type="chain" id="PRO_5032350698" description="C-type lectin domain-containing protein" evidence="1">
    <location>
        <begin position="21"/>
        <end position="217"/>
    </location>
</feature>
<dbReference type="Proteomes" id="UP000596742">
    <property type="component" value="Unassembled WGS sequence"/>
</dbReference>
<dbReference type="CDD" id="cd00037">
    <property type="entry name" value="CLECT"/>
    <property type="match status" value="1"/>
</dbReference>
<comment type="caution">
    <text evidence="3">The sequence shown here is derived from an EMBL/GenBank/DDBJ whole genome shotgun (WGS) entry which is preliminary data.</text>
</comment>
<name>A0A8B6GL44_MYTGA</name>
<evidence type="ECO:0000259" key="2">
    <source>
        <dbReference type="PROSITE" id="PS50041"/>
    </source>
</evidence>
<organism evidence="3 4">
    <name type="scientific">Mytilus galloprovincialis</name>
    <name type="common">Mediterranean mussel</name>
    <dbReference type="NCBI Taxonomy" id="29158"/>
    <lineage>
        <taxon>Eukaryota</taxon>
        <taxon>Metazoa</taxon>
        <taxon>Spiralia</taxon>
        <taxon>Lophotrochozoa</taxon>
        <taxon>Mollusca</taxon>
        <taxon>Bivalvia</taxon>
        <taxon>Autobranchia</taxon>
        <taxon>Pteriomorphia</taxon>
        <taxon>Mytilida</taxon>
        <taxon>Mytiloidea</taxon>
        <taxon>Mytilidae</taxon>
        <taxon>Mytilinae</taxon>
        <taxon>Mytilus</taxon>
    </lineage>
</organism>
<feature type="domain" description="C-type lectin" evidence="2">
    <location>
        <begin position="86"/>
        <end position="210"/>
    </location>
</feature>
<dbReference type="InterPro" id="IPR016186">
    <property type="entry name" value="C-type_lectin-like/link_sf"/>
</dbReference>
<evidence type="ECO:0000313" key="3">
    <source>
        <dbReference type="EMBL" id="VDI65101.1"/>
    </source>
</evidence>
<accession>A0A8B6GL44</accession>
<sequence length="217" mass="24363">MMKYCCLIVFIFCTIDVSNGGILSGICNASNGTCGKKGVPCTQTFGSEWTNTGKCCNERPCCKFLKPQCVPETCPEGYRLLPNQDSSTSCYLYGDSKPWEEAKSICASTPGAYLWRPNTEQEANYVYQEFIFPYAHILWTGANDRDGDGTYTFYKENGPFSIDLLPFGSGGSSFSADDAYVTIQYKFSIFSSLWLWSSSNNFVSNRYICEYQRRVCP</sequence>
<dbReference type="EMBL" id="UYJE01008584">
    <property type="protein sequence ID" value="VDI65101.1"/>
    <property type="molecule type" value="Genomic_DNA"/>
</dbReference>
<protein>
    <recommendedName>
        <fullName evidence="2">C-type lectin domain-containing protein</fullName>
    </recommendedName>
</protein>